<dbReference type="PANTHER" id="PTHR37238:SF1">
    <property type="entry name" value="OS05G0532500 PROTEIN"/>
    <property type="match status" value="1"/>
</dbReference>
<dbReference type="OrthoDB" id="1933187at2759"/>
<comment type="caution">
    <text evidence="2">The sequence shown here is derived from an EMBL/GenBank/DDBJ whole genome shotgun (WGS) entry which is preliminary data.</text>
</comment>
<keyword evidence="3" id="KW-1185">Reference proteome</keyword>
<protein>
    <submittedName>
        <fullName evidence="2">Uncharacterized protein</fullName>
    </submittedName>
</protein>
<dbReference type="EMBL" id="JAAMPC010000009">
    <property type="protein sequence ID" value="KAG2295388.1"/>
    <property type="molecule type" value="Genomic_DNA"/>
</dbReference>
<evidence type="ECO:0000313" key="2">
    <source>
        <dbReference type="EMBL" id="KAG2295388.1"/>
    </source>
</evidence>
<evidence type="ECO:0000313" key="3">
    <source>
        <dbReference type="Proteomes" id="UP000886595"/>
    </source>
</evidence>
<dbReference type="AlphaFoldDB" id="A0A8X7RU16"/>
<gene>
    <name evidence="2" type="ORF">Bca52824_042057</name>
</gene>
<sequence>MERYQLKRDSLVRETCNDCELDLLYLVHSGISSLLHQIDELVVKATKLKTMSKQGKREVESFRSVLSNMHSSLKVLTYLSCSQLFPKDQEKESLMSTDIVVRSSEEEKYLFDTTTQFGPLVLPSPLVAWRGDHSADKGRQLFLLTPLRFKRYKKIQSALLMTPCLKMSPPKSSTLFKPVLEPSQPGKQGGCKFTCSELGSQSSGSSGEDLLSKGKHVVESTPLLKEAEMSKNRTRAGKSTLKKELWIRSKETSMHGNHFSSMTMTTTKRRNNKKGFMEMLEEERKLTS</sequence>
<feature type="region of interest" description="Disordered" evidence="1">
    <location>
        <begin position="222"/>
        <end position="244"/>
    </location>
</feature>
<evidence type="ECO:0000256" key="1">
    <source>
        <dbReference type="SAM" id="MobiDB-lite"/>
    </source>
</evidence>
<dbReference type="Proteomes" id="UP000886595">
    <property type="component" value="Unassembled WGS sequence"/>
</dbReference>
<proteinExistence type="predicted"/>
<accession>A0A8X7RU16</accession>
<name>A0A8X7RU16_BRACI</name>
<reference evidence="2 3" key="1">
    <citation type="submission" date="2020-02" db="EMBL/GenBank/DDBJ databases">
        <authorList>
            <person name="Ma Q."/>
            <person name="Huang Y."/>
            <person name="Song X."/>
            <person name="Pei D."/>
        </authorList>
    </citation>
    <scope>NUCLEOTIDE SEQUENCE [LARGE SCALE GENOMIC DNA]</scope>
    <source>
        <strain evidence="2">Sxm20200214</strain>
        <tissue evidence="2">Leaf</tissue>
    </source>
</reference>
<dbReference type="PANTHER" id="PTHR37238">
    <property type="entry name" value="OS05G0532500 PROTEIN"/>
    <property type="match status" value="1"/>
</dbReference>
<organism evidence="2 3">
    <name type="scientific">Brassica carinata</name>
    <name type="common">Ethiopian mustard</name>
    <name type="synonym">Abyssinian cabbage</name>
    <dbReference type="NCBI Taxonomy" id="52824"/>
    <lineage>
        <taxon>Eukaryota</taxon>
        <taxon>Viridiplantae</taxon>
        <taxon>Streptophyta</taxon>
        <taxon>Embryophyta</taxon>
        <taxon>Tracheophyta</taxon>
        <taxon>Spermatophyta</taxon>
        <taxon>Magnoliopsida</taxon>
        <taxon>eudicotyledons</taxon>
        <taxon>Gunneridae</taxon>
        <taxon>Pentapetalae</taxon>
        <taxon>rosids</taxon>
        <taxon>malvids</taxon>
        <taxon>Brassicales</taxon>
        <taxon>Brassicaceae</taxon>
        <taxon>Brassiceae</taxon>
        <taxon>Brassica</taxon>
    </lineage>
</organism>